<evidence type="ECO:0000313" key="8">
    <source>
        <dbReference type="Proteomes" id="UP000635983"/>
    </source>
</evidence>
<dbReference type="InterPro" id="IPR025943">
    <property type="entry name" value="Sigma_54_int_dom_ATP-bd_2"/>
</dbReference>
<keyword evidence="4" id="KW-0238">DNA-binding</keyword>
<reference evidence="7" key="2">
    <citation type="submission" date="2020-09" db="EMBL/GenBank/DDBJ databases">
        <authorList>
            <person name="Sun Q."/>
            <person name="Ohkuma M."/>
        </authorList>
    </citation>
    <scope>NUCLEOTIDE SEQUENCE</scope>
    <source>
        <strain evidence="7">JCM 30078</strain>
    </source>
</reference>
<reference evidence="7" key="1">
    <citation type="journal article" date="2014" name="Int. J. Syst. Evol. Microbiol.">
        <title>Complete genome sequence of Corynebacterium casei LMG S-19264T (=DSM 44701T), isolated from a smear-ripened cheese.</title>
        <authorList>
            <consortium name="US DOE Joint Genome Institute (JGI-PGF)"/>
            <person name="Walter F."/>
            <person name="Albersmeier A."/>
            <person name="Kalinowski J."/>
            <person name="Ruckert C."/>
        </authorList>
    </citation>
    <scope>NUCLEOTIDE SEQUENCE</scope>
    <source>
        <strain evidence="7">JCM 30078</strain>
    </source>
</reference>
<dbReference type="Proteomes" id="UP000635983">
    <property type="component" value="Unassembled WGS sequence"/>
</dbReference>
<evidence type="ECO:0000256" key="1">
    <source>
        <dbReference type="ARBA" id="ARBA00022741"/>
    </source>
</evidence>
<dbReference type="SUPFAM" id="SSF52540">
    <property type="entry name" value="P-loop containing nucleoside triphosphate hydrolases"/>
    <property type="match status" value="1"/>
</dbReference>
<dbReference type="CDD" id="cd00009">
    <property type="entry name" value="AAA"/>
    <property type="match status" value="1"/>
</dbReference>
<proteinExistence type="predicted"/>
<accession>A0A917PWN3</accession>
<keyword evidence="8" id="KW-1185">Reference proteome</keyword>
<organism evidence="7 8">
    <name type="scientific">Pseudomonas matsuisoli</name>
    <dbReference type="NCBI Taxonomy" id="1515666"/>
    <lineage>
        <taxon>Bacteria</taxon>
        <taxon>Pseudomonadati</taxon>
        <taxon>Pseudomonadota</taxon>
        <taxon>Gammaproteobacteria</taxon>
        <taxon>Pseudomonadales</taxon>
        <taxon>Pseudomonadaceae</taxon>
        <taxon>Pseudomonas</taxon>
    </lineage>
</organism>
<dbReference type="GO" id="GO:0003677">
    <property type="term" value="F:DNA binding"/>
    <property type="evidence" value="ECO:0007669"/>
    <property type="project" value="UniProtKB-KW"/>
</dbReference>
<keyword evidence="5" id="KW-0804">Transcription</keyword>
<comment type="caution">
    <text evidence="7">The sequence shown here is derived from an EMBL/GenBank/DDBJ whole genome shotgun (WGS) entry which is preliminary data.</text>
</comment>
<evidence type="ECO:0000259" key="6">
    <source>
        <dbReference type="PROSITE" id="PS50045"/>
    </source>
</evidence>
<gene>
    <name evidence="7" type="ORF">GCM10009304_22150</name>
</gene>
<feature type="domain" description="Sigma-54 factor interaction" evidence="6">
    <location>
        <begin position="27"/>
        <end position="255"/>
    </location>
</feature>
<dbReference type="PANTHER" id="PTHR32071:SF21">
    <property type="entry name" value="TRANSCRIPTIONAL REGULATORY PROTEIN FLGR"/>
    <property type="match status" value="1"/>
</dbReference>
<dbReference type="InterPro" id="IPR002078">
    <property type="entry name" value="Sigma_54_int"/>
</dbReference>
<dbReference type="InterPro" id="IPR003593">
    <property type="entry name" value="AAA+_ATPase"/>
</dbReference>
<evidence type="ECO:0000313" key="7">
    <source>
        <dbReference type="EMBL" id="GGJ95762.1"/>
    </source>
</evidence>
<dbReference type="AlphaFoldDB" id="A0A917PWN3"/>
<keyword evidence="3" id="KW-0805">Transcription regulation</keyword>
<dbReference type="Pfam" id="PF25601">
    <property type="entry name" value="AAA_lid_14"/>
    <property type="match status" value="1"/>
</dbReference>
<evidence type="ECO:0000256" key="2">
    <source>
        <dbReference type="ARBA" id="ARBA00022840"/>
    </source>
</evidence>
<dbReference type="PROSITE" id="PS50045">
    <property type="entry name" value="SIGMA54_INTERACT_4"/>
    <property type="match status" value="1"/>
</dbReference>
<dbReference type="GO" id="GO:0005524">
    <property type="term" value="F:ATP binding"/>
    <property type="evidence" value="ECO:0007669"/>
    <property type="project" value="UniProtKB-KW"/>
</dbReference>
<evidence type="ECO:0000256" key="5">
    <source>
        <dbReference type="ARBA" id="ARBA00023163"/>
    </source>
</evidence>
<dbReference type="RefSeq" id="WP_188983276.1">
    <property type="nucleotide sequence ID" value="NZ_BMPO01000004.1"/>
</dbReference>
<dbReference type="Pfam" id="PF00158">
    <property type="entry name" value="Sigma54_activat"/>
    <property type="match status" value="1"/>
</dbReference>
<dbReference type="PROSITE" id="PS00676">
    <property type="entry name" value="SIGMA54_INTERACT_2"/>
    <property type="match status" value="1"/>
</dbReference>
<dbReference type="PROSITE" id="PS00675">
    <property type="entry name" value="SIGMA54_INTERACT_1"/>
    <property type="match status" value="1"/>
</dbReference>
<dbReference type="InterPro" id="IPR025662">
    <property type="entry name" value="Sigma_54_int_dom_ATP-bd_1"/>
</dbReference>
<dbReference type="InterPro" id="IPR058031">
    <property type="entry name" value="AAA_lid_NorR"/>
</dbReference>
<evidence type="ECO:0000256" key="3">
    <source>
        <dbReference type="ARBA" id="ARBA00023015"/>
    </source>
</evidence>
<dbReference type="EMBL" id="BMPO01000004">
    <property type="protein sequence ID" value="GGJ95762.1"/>
    <property type="molecule type" value="Genomic_DNA"/>
</dbReference>
<dbReference type="Gene3D" id="3.40.50.300">
    <property type="entry name" value="P-loop containing nucleotide triphosphate hydrolases"/>
    <property type="match status" value="1"/>
</dbReference>
<dbReference type="GO" id="GO:0006355">
    <property type="term" value="P:regulation of DNA-templated transcription"/>
    <property type="evidence" value="ECO:0007669"/>
    <property type="project" value="InterPro"/>
</dbReference>
<sequence>MNASVTPPLVSFAEHDRSPLSIRARALVFIDPTSRALRDWLEALAPLPVPVLIEGETGTGKELLARQLHQGSGRPGLFVPVNCAMLSRKHAEAELFGHAPGASPGAPSSRAGWFGSANGGTLYLDEIADLSLPLQARLLKALETREVIRVGAHNPHPVDVRLVAATSIDLTLAVAAGKFDKRLLDYLGEARLPLPPLRERIADILPLAEYLLGLYCARLDWPVPHIGHEAQALLESHAWPGNTRELENCIHFALLVCDGDEILPRHLKLTPEVTSLSLQRQLKQLLAHPTTAGEWRMTLRNLLDEGTQS</sequence>
<dbReference type="PANTHER" id="PTHR32071">
    <property type="entry name" value="TRANSCRIPTIONAL REGULATORY PROTEIN"/>
    <property type="match status" value="1"/>
</dbReference>
<keyword evidence="1" id="KW-0547">Nucleotide-binding</keyword>
<evidence type="ECO:0000256" key="4">
    <source>
        <dbReference type="ARBA" id="ARBA00023125"/>
    </source>
</evidence>
<dbReference type="SMART" id="SM00382">
    <property type="entry name" value="AAA"/>
    <property type="match status" value="1"/>
</dbReference>
<dbReference type="InterPro" id="IPR027417">
    <property type="entry name" value="P-loop_NTPase"/>
</dbReference>
<keyword evidence="2" id="KW-0067">ATP-binding</keyword>
<protein>
    <submittedName>
        <fullName evidence="7">Transcriptional regulator</fullName>
    </submittedName>
</protein>
<name>A0A917PWN3_9PSED</name>
<dbReference type="Gene3D" id="1.10.8.60">
    <property type="match status" value="1"/>
</dbReference>